<dbReference type="FunFam" id="1.20.58.70:FF:000018">
    <property type="entry name" value="SNARE domain protein"/>
    <property type="match status" value="1"/>
</dbReference>
<dbReference type="InterPro" id="IPR000727">
    <property type="entry name" value="T_SNARE_dom"/>
</dbReference>
<feature type="compositionally biased region" description="Acidic residues" evidence="6">
    <location>
        <begin position="691"/>
        <end position="722"/>
    </location>
</feature>
<dbReference type="RefSeq" id="XP_037188323.1">
    <property type="nucleotide sequence ID" value="XM_037341511.1"/>
</dbReference>
<evidence type="ECO:0000313" key="9">
    <source>
        <dbReference type="EMBL" id="KAF5869374.1"/>
    </source>
</evidence>
<dbReference type="SUPFAM" id="SSF50729">
    <property type="entry name" value="PH domain-like"/>
    <property type="match status" value="1"/>
</dbReference>
<accession>A0A8H6AL50</accession>
<comment type="similarity">
    <text evidence="1">Belongs to the RTT106 family.</text>
</comment>
<feature type="region of interest" description="Disordered" evidence="6">
    <location>
        <begin position="644"/>
        <end position="722"/>
    </location>
</feature>
<organism evidence="9 10">
    <name type="scientific">Botrytis fragariae</name>
    <dbReference type="NCBI Taxonomy" id="1964551"/>
    <lineage>
        <taxon>Eukaryota</taxon>
        <taxon>Fungi</taxon>
        <taxon>Dikarya</taxon>
        <taxon>Ascomycota</taxon>
        <taxon>Pezizomycotina</taxon>
        <taxon>Leotiomycetes</taxon>
        <taxon>Helotiales</taxon>
        <taxon>Sclerotiniaceae</taxon>
        <taxon>Botrytis</taxon>
    </lineage>
</organism>
<dbReference type="Pfam" id="PF05739">
    <property type="entry name" value="SNARE"/>
    <property type="match status" value="1"/>
</dbReference>
<gene>
    <name evidence="9" type="ORF">Bfra_011180</name>
</gene>
<keyword evidence="7" id="KW-1133">Transmembrane helix</keyword>
<feature type="region of interest" description="Disordered" evidence="6">
    <location>
        <begin position="325"/>
        <end position="360"/>
    </location>
</feature>
<dbReference type="InterPro" id="IPR050454">
    <property type="entry name" value="RTT106/SSRP1_HistChap/FACT"/>
</dbReference>
<dbReference type="Gene3D" id="2.30.29.120">
    <property type="match status" value="1"/>
</dbReference>
<sequence>MSFDQLSSLESQPTTMRREDDPQYADDPEFQRLSQDLMTKLFSLTGNISRLSNEINLLGTKRDTERVRERVHDLLEDSKDAFKEIGDGVKKIQSWEDVNPSQKYTQTKLTREFQNNLTEFQNVQRRALEKQRSSATAARTAMEEAQSPGVESGNQFGQQQSQEQLRLASQDEVDFQDSLIVEREAEIRNIEQGVTELNELFRDVAHIVNEQGETLDSIANNVENVHTDTRGADLELRSAARYQKNARSKACCLLLILAVILTIIILAATLGMGIELDQASLQKAFQSRPDIQSAIAAASQVGPEYIELFNQISLHVCETITQQASEPASKKRRIDESLASRSIPNSTNGTSNSVGSTPATGEDPVLLEIKEISVVIPQRKKYTLCFTSTHLYARLPTSEEPASGMSYTWKDIEYIFCLPVPEKTQKQYNYILFPKNSIISPSKPSSTAQPLPEPLVFTINDGVPKSGTIAGTDSSAASAVSDDYKTLFNWAITARLKDVGNVLKITESDPKLFASAVKQSHRPSEKAVHVKAFRGSKDGYLFFLPTGILWGYKKPLLFLPHNRIAALSFTNVLQRTFNLSLDIDMSVSGGEDTTEEMEFQMIDQEDFAGINEYVQRYGLQDKSMAEQRKAKRLNVNVMKDEEGNVVGNAEAGELERAAQEAEQAAMDEEDEDEEDYDPGSEGESEGSGTSDSEEDDDDNGEGGGAGDDEDDEDDEGGEEEEL</sequence>
<dbReference type="Gene3D" id="1.20.5.110">
    <property type="match status" value="1"/>
</dbReference>
<evidence type="ECO:0000256" key="5">
    <source>
        <dbReference type="RuleBase" id="RU003858"/>
    </source>
</evidence>
<dbReference type="SMART" id="SM01287">
    <property type="entry name" value="Rtt106"/>
    <property type="match status" value="1"/>
</dbReference>
<dbReference type="CDD" id="cd15840">
    <property type="entry name" value="SNARE_Qa"/>
    <property type="match status" value="1"/>
</dbReference>
<dbReference type="FunFam" id="1.20.5.110:FF:000059">
    <property type="entry name" value="Related to syntaxin 12"/>
    <property type="match status" value="1"/>
</dbReference>
<feature type="transmembrane region" description="Helical" evidence="7">
    <location>
        <begin position="251"/>
        <end position="274"/>
    </location>
</feature>
<feature type="compositionally biased region" description="Low complexity" evidence="6">
    <location>
        <begin position="151"/>
        <end position="163"/>
    </location>
</feature>
<feature type="domain" description="T-SNARE coiled-coil homology" evidence="8">
    <location>
        <begin position="177"/>
        <end position="239"/>
    </location>
</feature>
<keyword evidence="7" id="KW-0472">Membrane</keyword>
<dbReference type="PANTHER" id="PTHR45849:SF3">
    <property type="entry name" value="HISTONE CHAPERONE RTT106"/>
    <property type="match status" value="1"/>
</dbReference>
<evidence type="ECO:0000256" key="7">
    <source>
        <dbReference type="SAM" id="Phobius"/>
    </source>
</evidence>
<comment type="subunit">
    <text evidence="4">Interacts with histones H3 and H4.</text>
</comment>
<comment type="similarity">
    <text evidence="2 5">Belongs to the syntaxin family.</text>
</comment>
<dbReference type="GO" id="GO:0016192">
    <property type="term" value="P:vesicle-mediated transport"/>
    <property type="evidence" value="ECO:0007669"/>
    <property type="project" value="InterPro"/>
</dbReference>
<dbReference type="GO" id="GO:0031491">
    <property type="term" value="F:nucleosome binding"/>
    <property type="evidence" value="ECO:0007669"/>
    <property type="project" value="TreeGrafter"/>
</dbReference>
<dbReference type="Proteomes" id="UP000531561">
    <property type="component" value="Unassembled WGS sequence"/>
</dbReference>
<dbReference type="GO" id="GO:0005484">
    <property type="term" value="F:SNAP receptor activity"/>
    <property type="evidence" value="ECO:0007669"/>
    <property type="project" value="InterPro"/>
</dbReference>
<evidence type="ECO:0000256" key="4">
    <source>
        <dbReference type="ARBA" id="ARBA00038654"/>
    </source>
</evidence>
<dbReference type="SUPFAM" id="SSF47661">
    <property type="entry name" value="t-snare proteins"/>
    <property type="match status" value="1"/>
</dbReference>
<keyword evidence="10" id="KW-1185">Reference proteome</keyword>
<feature type="region of interest" description="Disordered" evidence="6">
    <location>
        <begin position="1"/>
        <end position="27"/>
    </location>
</feature>
<dbReference type="InterPro" id="IPR011993">
    <property type="entry name" value="PH-like_dom_sf"/>
</dbReference>
<dbReference type="InterPro" id="IPR010989">
    <property type="entry name" value="SNARE"/>
</dbReference>
<feature type="compositionally biased region" description="Low complexity" evidence="6">
    <location>
        <begin position="345"/>
        <end position="357"/>
    </location>
</feature>
<dbReference type="PROSITE" id="PS50192">
    <property type="entry name" value="T_SNARE"/>
    <property type="match status" value="1"/>
</dbReference>
<evidence type="ECO:0000259" key="8">
    <source>
        <dbReference type="PROSITE" id="PS50192"/>
    </source>
</evidence>
<dbReference type="Gene3D" id="1.20.58.70">
    <property type="match status" value="1"/>
</dbReference>
<feature type="compositionally biased region" description="Acidic residues" evidence="6">
    <location>
        <begin position="665"/>
        <end position="684"/>
    </location>
</feature>
<protein>
    <submittedName>
        <fullName evidence="9">Putative snare domain protein</fullName>
    </submittedName>
</protein>
<comment type="caution">
    <text evidence="9">The sequence shown here is derived from an EMBL/GenBank/DDBJ whole genome shotgun (WGS) entry which is preliminary data.</text>
</comment>
<keyword evidence="7" id="KW-0812">Transmembrane</keyword>
<dbReference type="InterPro" id="IPR006012">
    <property type="entry name" value="Syntaxin/epimorphin_CS"/>
</dbReference>
<dbReference type="Pfam" id="PF08512">
    <property type="entry name" value="Rttp106-like_middle"/>
    <property type="match status" value="1"/>
</dbReference>
<evidence type="ECO:0000256" key="2">
    <source>
        <dbReference type="ARBA" id="ARBA00009063"/>
    </source>
</evidence>
<dbReference type="PROSITE" id="PS00914">
    <property type="entry name" value="SYNTAXIN"/>
    <property type="match status" value="1"/>
</dbReference>
<dbReference type="GO" id="GO:0042393">
    <property type="term" value="F:histone binding"/>
    <property type="evidence" value="ECO:0007669"/>
    <property type="project" value="TreeGrafter"/>
</dbReference>
<dbReference type="EMBL" id="JABFCT010000017">
    <property type="protein sequence ID" value="KAF5869374.1"/>
    <property type="molecule type" value="Genomic_DNA"/>
</dbReference>
<dbReference type="AlphaFoldDB" id="A0A8H6AL50"/>
<dbReference type="GeneID" id="59265203"/>
<dbReference type="InterPro" id="IPR006011">
    <property type="entry name" value="Syntaxin_N"/>
</dbReference>
<evidence type="ECO:0000256" key="3">
    <source>
        <dbReference type="ARBA" id="ARBA00037550"/>
    </source>
</evidence>
<proteinExistence type="inferred from homology"/>
<dbReference type="Pfam" id="PF14523">
    <property type="entry name" value="Syntaxin_2"/>
    <property type="match status" value="1"/>
</dbReference>
<dbReference type="GO" id="GO:0016020">
    <property type="term" value="C:membrane"/>
    <property type="evidence" value="ECO:0007669"/>
    <property type="project" value="InterPro"/>
</dbReference>
<feature type="region of interest" description="Disordered" evidence="6">
    <location>
        <begin position="125"/>
        <end position="163"/>
    </location>
</feature>
<dbReference type="Gene3D" id="2.30.29.30">
    <property type="entry name" value="Pleckstrin-homology domain (PH domain)/Phosphotyrosine-binding domain (PTB)"/>
    <property type="match status" value="1"/>
</dbReference>
<dbReference type="InterPro" id="IPR013719">
    <property type="entry name" value="RTT106/SPT16-like_middle_dom"/>
</dbReference>
<dbReference type="SMART" id="SM00397">
    <property type="entry name" value="t_SNARE"/>
    <property type="match status" value="1"/>
</dbReference>
<dbReference type="GO" id="GO:0006886">
    <property type="term" value="P:intracellular protein transport"/>
    <property type="evidence" value="ECO:0007669"/>
    <property type="project" value="InterPro"/>
</dbReference>
<feature type="compositionally biased region" description="Polar residues" evidence="6">
    <location>
        <begin position="1"/>
        <end position="15"/>
    </location>
</feature>
<dbReference type="PANTHER" id="PTHR45849">
    <property type="entry name" value="FACT COMPLEX SUBUNIT SSRP1"/>
    <property type="match status" value="1"/>
</dbReference>
<comment type="function">
    <text evidence="3">Histones H3 and H4 chaperone involved in the nucleosome formation and heterochromatin silencing. Required for the deposition of H3K56ac-carrying H3-H4 complex onto newly-replicated DNA. Plays a role in the transcriptional regulation of the cell-cycle dependent histone genes by creating a repressive structure at the core histone gene promoter.</text>
</comment>
<evidence type="ECO:0000313" key="10">
    <source>
        <dbReference type="Proteomes" id="UP000531561"/>
    </source>
</evidence>
<name>A0A8H6AL50_9HELO</name>
<dbReference type="OrthoDB" id="75754at2759"/>
<evidence type="ECO:0000256" key="6">
    <source>
        <dbReference type="SAM" id="MobiDB-lite"/>
    </source>
</evidence>
<dbReference type="SMART" id="SM00503">
    <property type="entry name" value="SynN"/>
    <property type="match status" value="1"/>
</dbReference>
<reference evidence="9 10" key="1">
    <citation type="journal article" date="2020" name="Phytopathology">
        <title>A high-quality genome resource of Botrytis fragariae, a new and rapidly spreading fungal pathogen causing strawberry gray mold in the U.S.A.</title>
        <authorList>
            <person name="Wu Y."/>
            <person name="Saski C.A."/>
            <person name="Schnabel G."/>
            <person name="Xiao S."/>
            <person name="Hu M."/>
        </authorList>
    </citation>
    <scope>NUCLEOTIDE SEQUENCE [LARGE SCALE GENOMIC DNA]</scope>
    <source>
        <strain evidence="9 10">BVB16</strain>
    </source>
</reference>
<evidence type="ECO:0000256" key="1">
    <source>
        <dbReference type="ARBA" id="ARBA00006159"/>
    </source>
</evidence>